<dbReference type="InterPro" id="IPR050535">
    <property type="entry name" value="DNA_Repair-Maintenance_Comp"/>
</dbReference>
<dbReference type="CDD" id="cd00840">
    <property type="entry name" value="MPP_Mre11_N"/>
    <property type="match status" value="1"/>
</dbReference>
<dbReference type="PANTHER" id="PTHR30337">
    <property type="entry name" value="COMPONENT OF ATP-DEPENDENT DSDNA EXONUCLEASE"/>
    <property type="match status" value="1"/>
</dbReference>
<dbReference type="Pfam" id="PF00149">
    <property type="entry name" value="Metallophos"/>
    <property type="match status" value="1"/>
</dbReference>
<keyword evidence="1" id="KW-0378">Hydrolase</keyword>
<dbReference type="InterPro" id="IPR004843">
    <property type="entry name" value="Calcineurin-like_PHP"/>
</dbReference>
<sequence>MFKFIHIADVHLDTHFYSRDPELRNKLRDSLREAFNRVIDTCIDEKVQGLLIAGDLFDNDKLSFQTEVFLINAFTRLKENNIKVYYATGNHDPGDKNYRANLINWPDNVHLFNDDSVQELEVKHNHQIVAKIVSVGHKSKKEARNLIKDLPAKNTEIPVVGLAHAMVTTASGVDGHDSYLPCTAEDLISKHYNYWALGHIHQAQQVANESIYYCGNLQGRNPKETGEKGGYIVTIDDYGNVEVKFRRFSNIQWNTLEISEMESIKNYQELKDYIIVKIEAFLNSKEFDANQLILRLQLEGRCFLKKSMEIDEDIKQLEEDIKLHLNLLSLEIKANNLLPLVNSRECLEGNHVLSRTVDLILNIKDNQELIDKLLEIKLCNKKLDGKNARLKYILELVEGLEEEALNRMVGEEK</sequence>
<dbReference type="EMBL" id="WBZC01000029">
    <property type="protein sequence ID" value="KAB3534390.1"/>
    <property type="molecule type" value="Genomic_DNA"/>
</dbReference>
<dbReference type="InterPro" id="IPR029052">
    <property type="entry name" value="Metallo-depent_PP-like"/>
</dbReference>
<evidence type="ECO:0000313" key="3">
    <source>
        <dbReference type="EMBL" id="KAB3534390.1"/>
    </source>
</evidence>
<evidence type="ECO:0000313" key="4">
    <source>
        <dbReference type="Proteomes" id="UP000432715"/>
    </source>
</evidence>
<dbReference type="SUPFAM" id="SSF56300">
    <property type="entry name" value="Metallo-dependent phosphatases"/>
    <property type="match status" value="1"/>
</dbReference>
<dbReference type="InterPro" id="IPR041796">
    <property type="entry name" value="Mre11_N"/>
</dbReference>
<name>A0A6I0EY53_9FIRM</name>
<dbReference type="Gene3D" id="3.60.21.10">
    <property type="match status" value="1"/>
</dbReference>
<reference evidence="3 4" key="1">
    <citation type="submission" date="2019-10" db="EMBL/GenBank/DDBJ databases">
        <title>Alkaliphilus serpentinus sp. nov. and Alkaliphilus pronyensis sp. nov., two novel anaerobic alkaliphilic species isolated from the serpentinized-hosted hydrothermal field of the Prony Bay (New Caledonia).</title>
        <authorList>
            <person name="Postec A."/>
        </authorList>
    </citation>
    <scope>NUCLEOTIDE SEQUENCE [LARGE SCALE GENOMIC DNA]</scope>
    <source>
        <strain evidence="3 4">LacV</strain>
    </source>
</reference>
<gene>
    <name evidence="3" type="ORF">F8154_09215</name>
</gene>
<proteinExistence type="predicted"/>
<dbReference type="AlphaFoldDB" id="A0A6I0EY53"/>
<dbReference type="Proteomes" id="UP000432715">
    <property type="component" value="Unassembled WGS sequence"/>
</dbReference>
<dbReference type="RefSeq" id="WP_151861327.1">
    <property type="nucleotide sequence ID" value="NZ_WBZC01000029.1"/>
</dbReference>
<organism evidence="3 4">
    <name type="scientific">Alkaliphilus pronyensis</name>
    <dbReference type="NCBI Taxonomy" id="1482732"/>
    <lineage>
        <taxon>Bacteria</taxon>
        <taxon>Bacillati</taxon>
        <taxon>Bacillota</taxon>
        <taxon>Clostridia</taxon>
        <taxon>Peptostreptococcales</taxon>
        <taxon>Natronincolaceae</taxon>
        <taxon>Alkaliphilus</taxon>
    </lineage>
</organism>
<feature type="domain" description="Calcineurin-like phosphoesterase" evidence="2">
    <location>
        <begin position="2"/>
        <end position="202"/>
    </location>
</feature>
<keyword evidence="3" id="KW-0540">Nuclease</keyword>
<comment type="caution">
    <text evidence="3">The sequence shown here is derived from an EMBL/GenBank/DDBJ whole genome shotgun (WGS) entry which is preliminary data.</text>
</comment>
<keyword evidence="4" id="KW-1185">Reference proteome</keyword>
<accession>A0A6I0EY53</accession>
<protein>
    <submittedName>
        <fullName evidence="3">DNA repair exonuclease</fullName>
    </submittedName>
</protein>
<dbReference type="PANTHER" id="PTHR30337:SF7">
    <property type="entry name" value="PHOSPHOESTERASE"/>
    <property type="match status" value="1"/>
</dbReference>
<dbReference type="OrthoDB" id="9773856at2"/>
<evidence type="ECO:0000259" key="2">
    <source>
        <dbReference type="Pfam" id="PF00149"/>
    </source>
</evidence>
<evidence type="ECO:0000256" key="1">
    <source>
        <dbReference type="ARBA" id="ARBA00022801"/>
    </source>
</evidence>
<dbReference type="GO" id="GO:0004527">
    <property type="term" value="F:exonuclease activity"/>
    <property type="evidence" value="ECO:0007669"/>
    <property type="project" value="UniProtKB-KW"/>
</dbReference>
<keyword evidence="3" id="KW-0269">Exonuclease</keyword>